<accession>A0AAI8ST50</accession>
<evidence type="ECO:0000313" key="1">
    <source>
        <dbReference type="EMBL" id="BBN50889.1"/>
    </source>
</evidence>
<evidence type="ECO:0000313" key="2">
    <source>
        <dbReference type="Proteomes" id="UP000327362"/>
    </source>
</evidence>
<name>A0AAI8ST50_MYCAV</name>
<organism evidence="1 2">
    <name type="scientific">Mycobacterium avium subsp. hominissuis</name>
    <dbReference type="NCBI Taxonomy" id="439334"/>
    <lineage>
        <taxon>Bacteria</taxon>
        <taxon>Bacillati</taxon>
        <taxon>Actinomycetota</taxon>
        <taxon>Actinomycetes</taxon>
        <taxon>Mycobacteriales</taxon>
        <taxon>Mycobacteriaceae</taxon>
        <taxon>Mycobacterium</taxon>
        <taxon>Mycobacterium avium complex (MAC)</taxon>
    </lineage>
</organism>
<sequence>MPTTVSSHFKAGDYLHAGQAIEDATTRLDAFDDTAKTVARNAIIELIDLQGGAITCHQVAVISSAIANALQGNTYGEQL</sequence>
<dbReference type="Proteomes" id="UP000327362">
    <property type="component" value="Plasmid p1-JPH1"/>
</dbReference>
<protein>
    <submittedName>
        <fullName evidence="1">Uncharacterized protein</fullName>
    </submittedName>
</protein>
<keyword evidence="1" id="KW-0614">Plasmid</keyword>
<dbReference type="AlphaFoldDB" id="A0AAI8ST50"/>
<gene>
    <name evidence="1" type="ORF">JPH1_53640</name>
</gene>
<proteinExistence type="predicted"/>
<dbReference type="RefSeq" id="WP_095785586.1">
    <property type="nucleotide sequence ID" value="NZ_AP020327.1"/>
</dbReference>
<reference evidence="1 2" key="1">
    <citation type="submission" date="2019-09" db="EMBL/GenBank/DDBJ databases">
        <title>Complete genome sequence of Mycobacterium avium subsp. hominissuis strain JP-H-1.</title>
        <authorList>
            <person name="Kinoshita Y."/>
            <person name="Niwa H."/>
            <person name="Uchida-Fujii E."/>
            <person name="Nukada T."/>
        </authorList>
    </citation>
    <scope>NUCLEOTIDE SEQUENCE [LARGE SCALE GENOMIC DNA]</scope>
    <source>
        <strain evidence="1 2">JP-H-1</strain>
        <plasmid evidence="1 2">p1-JPH1</plasmid>
    </source>
</reference>
<geneLocation type="plasmid" evidence="1 2">
    <name>p1-JPH1</name>
</geneLocation>
<dbReference type="EMBL" id="AP020327">
    <property type="protein sequence ID" value="BBN50889.1"/>
    <property type="molecule type" value="Genomic_DNA"/>
</dbReference>